<evidence type="ECO:0000256" key="1">
    <source>
        <dbReference type="ARBA" id="ARBA00004141"/>
    </source>
</evidence>
<dbReference type="EMBL" id="UYYF01004454">
    <property type="protein sequence ID" value="VDN04271.1"/>
    <property type="molecule type" value="Genomic_DNA"/>
</dbReference>
<keyword evidence="6" id="KW-1185">Reference proteome</keyword>
<keyword evidence="2" id="KW-0812">Transmembrane</keyword>
<evidence type="ECO:0000313" key="5">
    <source>
        <dbReference type="EMBL" id="VDN04271.1"/>
    </source>
</evidence>
<protein>
    <submittedName>
        <fullName evidence="7">Phlebovirus_G2 domain-containing protein</fullName>
    </submittedName>
</protein>
<keyword evidence="3" id="KW-1133">Transmembrane helix</keyword>
<dbReference type="WBParaSite" id="TCLT_0000688201-mRNA-1">
    <property type="protein sequence ID" value="TCLT_0000688201-mRNA-1"/>
    <property type="gene ID" value="TCLT_0000688201"/>
</dbReference>
<comment type="subcellular location">
    <subcellularLocation>
        <location evidence="1">Membrane</location>
        <topology evidence="1">Multi-pass membrane protein</topology>
    </subcellularLocation>
</comment>
<organism evidence="7">
    <name type="scientific">Thelazia callipaeda</name>
    <name type="common">Oriental eyeworm</name>
    <name type="synonym">Parasitic nematode</name>
    <dbReference type="NCBI Taxonomy" id="103827"/>
    <lineage>
        <taxon>Eukaryota</taxon>
        <taxon>Metazoa</taxon>
        <taxon>Ecdysozoa</taxon>
        <taxon>Nematoda</taxon>
        <taxon>Chromadorea</taxon>
        <taxon>Rhabditida</taxon>
        <taxon>Spirurina</taxon>
        <taxon>Spiruromorpha</taxon>
        <taxon>Thelazioidea</taxon>
        <taxon>Thelaziidae</taxon>
        <taxon>Thelazia</taxon>
    </lineage>
</organism>
<evidence type="ECO:0000256" key="4">
    <source>
        <dbReference type="ARBA" id="ARBA00023136"/>
    </source>
</evidence>
<accession>A0A0N5D1Y9</accession>
<dbReference type="OrthoDB" id="10419448at2759"/>
<dbReference type="AlphaFoldDB" id="A0A0N5D1Y9"/>
<evidence type="ECO:0000256" key="2">
    <source>
        <dbReference type="ARBA" id="ARBA00022692"/>
    </source>
</evidence>
<reference evidence="5 6" key="2">
    <citation type="submission" date="2018-11" db="EMBL/GenBank/DDBJ databases">
        <authorList>
            <consortium name="Pathogen Informatics"/>
        </authorList>
    </citation>
    <scope>NUCLEOTIDE SEQUENCE [LARGE SCALE GENOMIC DNA]</scope>
</reference>
<keyword evidence="4" id="KW-0472">Membrane</keyword>
<gene>
    <name evidence="5" type="ORF">TCLT_LOCUS6871</name>
</gene>
<dbReference type="SUPFAM" id="SSF48652">
    <property type="entry name" value="Tetraspanin"/>
    <property type="match status" value="1"/>
</dbReference>
<reference evidence="7" key="1">
    <citation type="submission" date="2017-02" db="UniProtKB">
        <authorList>
            <consortium name="WormBaseParasite"/>
        </authorList>
    </citation>
    <scope>IDENTIFICATION</scope>
</reference>
<sequence length="191" mass="21696">MSRSQTQISRSADLLKNNQQISISLNSFEVSSTLIAGAGTLLINGREKFMHTIDEMQSSMQCCGFMGNQSEWVEYKTIYYFDPLEDKIKLMLSDGKQLIWKPRNEEEFKNLAPLSCCPITDKHCPSEKRYQEGCVRKLSTNISFLMDSVSIALAIQLLISVLEEMIFANIIAETSTISTPTEISWKKNDVY</sequence>
<name>A0A0N5D1Y9_THECL</name>
<evidence type="ECO:0000313" key="7">
    <source>
        <dbReference type="WBParaSite" id="TCLT_0000688201-mRNA-1"/>
    </source>
</evidence>
<evidence type="ECO:0000256" key="3">
    <source>
        <dbReference type="ARBA" id="ARBA00022989"/>
    </source>
</evidence>
<proteinExistence type="predicted"/>
<dbReference type="InterPro" id="IPR018499">
    <property type="entry name" value="Tetraspanin/Peripherin"/>
</dbReference>
<dbReference type="Proteomes" id="UP000276776">
    <property type="component" value="Unassembled WGS sequence"/>
</dbReference>
<dbReference type="Pfam" id="PF00335">
    <property type="entry name" value="Tetraspanin"/>
    <property type="match status" value="1"/>
</dbReference>
<dbReference type="Gene3D" id="1.10.1450.10">
    <property type="entry name" value="Tetraspanin"/>
    <property type="match status" value="1"/>
</dbReference>
<evidence type="ECO:0000313" key="6">
    <source>
        <dbReference type="Proteomes" id="UP000276776"/>
    </source>
</evidence>
<dbReference type="GO" id="GO:0016020">
    <property type="term" value="C:membrane"/>
    <property type="evidence" value="ECO:0007669"/>
    <property type="project" value="UniProtKB-SubCell"/>
</dbReference>
<dbReference type="InterPro" id="IPR008952">
    <property type="entry name" value="Tetraspanin_EC2_sf"/>
</dbReference>